<feature type="non-terminal residue" evidence="1">
    <location>
        <position position="1"/>
    </location>
</feature>
<keyword evidence="2" id="KW-1185">Reference proteome</keyword>
<gene>
    <name evidence="1" type="ORF">NADFUDRAFT_6498</name>
</gene>
<proteinExistence type="predicted"/>
<dbReference type="GO" id="GO:0034080">
    <property type="term" value="P:CENP-A containing chromatin assembly"/>
    <property type="evidence" value="ECO:0007669"/>
    <property type="project" value="InterPro"/>
</dbReference>
<accession>A0A1E3PI24</accession>
<dbReference type="AlphaFoldDB" id="A0A1E3PI24"/>
<sequence length="417" mass="47518">SLIKDEYIPKQTPSSISKQLFKLSLPSLIKLVYLWLQSSACKPHEHTGNRAAEEKDNTDYIYTIYEHDSFISNKVPKKTIIDRIVSYDWRAGLNFQQLSQLECQLLFDQPHSHSWVCSKFQNANNQDFIPLIEPNFLVQNIHSCFYPMFKAHVHITKHPNLSLIIIRIQFFEGDSHIILNQANPFGKAHWIALPLSSPYIFHKAKSDIFSRLVIQAFEKTFGETEQGFIKVTLLEMLPINSLESLMKFKGASRSTKAMGPWSVYADNLIDDSPLERPKLKSDIYRHKSIISTIATRNLSHTEQIKQLANLRFTGRTHSIEQGSSSRAPLSMAEFKIEGRYQEKQPTVNYTQSNRLPANDKKISKNFSPVFTLRLEGTDIFGGLHELALEAIADSKHLPSYLTGEDGVTAGLVRKGKL</sequence>
<dbReference type="GO" id="GO:0007059">
    <property type="term" value="P:chromosome segregation"/>
    <property type="evidence" value="ECO:0007669"/>
    <property type="project" value="InterPro"/>
</dbReference>
<dbReference type="Proteomes" id="UP000095009">
    <property type="component" value="Unassembled WGS sequence"/>
</dbReference>
<organism evidence="1 2">
    <name type="scientific">Nadsonia fulvescens var. elongata DSM 6958</name>
    <dbReference type="NCBI Taxonomy" id="857566"/>
    <lineage>
        <taxon>Eukaryota</taxon>
        <taxon>Fungi</taxon>
        <taxon>Dikarya</taxon>
        <taxon>Ascomycota</taxon>
        <taxon>Saccharomycotina</taxon>
        <taxon>Dipodascomycetes</taxon>
        <taxon>Dipodascales</taxon>
        <taxon>Dipodascales incertae sedis</taxon>
        <taxon>Nadsonia</taxon>
    </lineage>
</organism>
<reference evidence="1 2" key="1">
    <citation type="journal article" date="2016" name="Proc. Natl. Acad. Sci. U.S.A.">
        <title>Comparative genomics of biotechnologically important yeasts.</title>
        <authorList>
            <person name="Riley R."/>
            <person name="Haridas S."/>
            <person name="Wolfe K.H."/>
            <person name="Lopes M.R."/>
            <person name="Hittinger C.T."/>
            <person name="Goeker M."/>
            <person name="Salamov A.A."/>
            <person name="Wisecaver J.H."/>
            <person name="Long T.M."/>
            <person name="Calvey C.H."/>
            <person name="Aerts A.L."/>
            <person name="Barry K.W."/>
            <person name="Choi C."/>
            <person name="Clum A."/>
            <person name="Coughlan A.Y."/>
            <person name="Deshpande S."/>
            <person name="Douglass A.P."/>
            <person name="Hanson S.J."/>
            <person name="Klenk H.-P."/>
            <person name="LaButti K.M."/>
            <person name="Lapidus A."/>
            <person name="Lindquist E.A."/>
            <person name="Lipzen A.M."/>
            <person name="Meier-Kolthoff J.P."/>
            <person name="Ohm R.A."/>
            <person name="Otillar R.P."/>
            <person name="Pangilinan J.L."/>
            <person name="Peng Y."/>
            <person name="Rokas A."/>
            <person name="Rosa C.A."/>
            <person name="Scheuner C."/>
            <person name="Sibirny A.A."/>
            <person name="Slot J.C."/>
            <person name="Stielow J.B."/>
            <person name="Sun H."/>
            <person name="Kurtzman C.P."/>
            <person name="Blackwell M."/>
            <person name="Grigoriev I.V."/>
            <person name="Jeffries T.W."/>
        </authorList>
    </citation>
    <scope>NUCLEOTIDE SEQUENCE [LARGE SCALE GENOMIC DNA]</scope>
    <source>
        <strain evidence="1 2">DSM 6958</strain>
    </source>
</reference>
<dbReference type="STRING" id="857566.A0A1E3PI24"/>
<evidence type="ECO:0000313" key="2">
    <source>
        <dbReference type="Proteomes" id="UP000095009"/>
    </source>
</evidence>
<feature type="non-terminal residue" evidence="1">
    <location>
        <position position="417"/>
    </location>
</feature>
<dbReference type="Gene3D" id="3.10.20.720">
    <property type="match status" value="1"/>
</dbReference>
<dbReference type="Pfam" id="PF05238">
    <property type="entry name" value="CENP-N"/>
    <property type="match status" value="1"/>
</dbReference>
<dbReference type="EMBL" id="KV454410">
    <property type="protein sequence ID" value="ODQ65065.1"/>
    <property type="molecule type" value="Genomic_DNA"/>
</dbReference>
<name>A0A1E3PI24_9ASCO</name>
<dbReference type="OrthoDB" id="6585699at2759"/>
<evidence type="ECO:0000313" key="1">
    <source>
        <dbReference type="EMBL" id="ODQ65065.1"/>
    </source>
</evidence>
<dbReference type="InterPro" id="IPR007902">
    <property type="entry name" value="Chl4/mis15/CENP-N"/>
</dbReference>
<protein>
    <submittedName>
        <fullName evidence="1">CHL4-domain-containing protein</fullName>
    </submittedName>
</protein>